<reference evidence="2 3" key="1">
    <citation type="submission" date="2020-03" db="EMBL/GenBank/DDBJ databases">
        <title>Draft Genome Sequence of Cudoniella acicularis.</title>
        <authorList>
            <person name="Buettner E."/>
            <person name="Kellner H."/>
        </authorList>
    </citation>
    <scope>NUCLEOTIDE SEQUENCE [LARGE SCALE GENOMIC DNA]</scope>
    <source>
        <strain evidence="2 3">DSM 108380</strain>
    </source>
</reference>
<accession>A0A8H4RPU7</accession>
<dbReference type="Gene3D" id="3.90.180.10">
    <property type="entry name" value="Medium-chain alcohol dehydrogenases, catalytic domain"/>
    <property type="match status" value="1"/>
</dbReference>
<dbReference type="InterPro" id="IPR013154">
    <property type="entry name" value="ADH-like_N"/>
</dbReference>
<protein>
    <recommendedName>
        <fullName evidence="1">Enoyl reductase (ER) domain-containing protein</fullName>
    </recommendedName>
</protein>
<dbReference type="AlphaFoldDB" id="A0A8H4RPU7"/>
<evidence type="ECO:0000259" key="1">
    <source>
        <dbReference type="SMART" id="SM00829"/>
    </source>
</evidence>
<name>A0A8H4RPU7_9HELO</name>
<comment type="caution">
    <text evidence="2">The sequence shown here is derived from an EMBL/GenBank/DDBJ whole genome shotgun (WGS) entry which is preliminary data.</text>
</comment>
<dbReference type="Proteomes" id="UP000566819">
    <property type="component" value="Unassembled WGS sequence"/>
</dbReference>
<dbReference type="InterPro" id="IPR052585">
    <property type="entry name" value="Lipid_raft_assoc_Zn_ADH"/>
</dbReference>
<dbReference type="SUPFAM" id="SSF50129">
    <property type="entry name" value="GroES-like"/>
    <property type="match status" value="1"/>
</dbReference>
<dbReference type="PANTHER" id="PTHR43482:SF1">
    <property type="entry name" value="PROTEIN AST1-RELATED"/>
    <property type="match status" value="1"/>
</dbReference>
<dbReference type="Pfam" id="PF00107">
    <property type="entry name" value="ADH_zinc_N"/>
    <property type="match status" value="1"/>
</dbReference>
<gene>
    <name evidence="2" type="ORF">G7Y89_g4259</name>
</gene>
<evidence type="ECO:0000313" key="3">
    <source>
        <dbReference type="Proteomes" id="UP000566819"/>
    </source>
</evidence>
<dbReference type="InterPro" id="IPR020843">
    <property type="entry name" value="ER"/>
</dbReference>
<sequence>MAMPKTMKALYSTISSTPTSTTPATLALADRPIPTLASNTALVRVHAAGINPSDFANGALNRFNAFKPIIPGRDFAGTVVQAASRPELLGTDVYGTSGNQISLTCDGTHAEYIAVPFEGLVPKPEGLSWTQAGVVGVPYTTAYMLLERLNAFTGKDVILVLGATGTVGKAVVEIAKAKGCKTITASRRDGCDVNLTVDPELEAAKVHNDGNGPDVIIDCVGSPALMEKGLAILGRRGRYGFISGMRGGGPEIKVNTMRMFSMDQSLTGLSSLSPILAEASKVMELLRGMFNAGAIHALPEEKITKISIEEAKDAYQEAAKLEGKKFAIAF</sequence>
<dbReference type="EMBL" id="JAAMPI010000227">
    <property type="protein sequence ID" value="KAF4633860.1"/>
    <property type="molecule type" value="Genomic_DNA"/>
</dbReference>
<evidence type="ECO:0000313" key="2">
    <source>
        <dbReference type="EMBL" id="KAF4633860.1"/>
    </source>
</evidence>
<dbReference type="GO" id="GO:0016491">
    <property type="term" value="F:oxidoreductase activity"/>
    <property type="evidence" value="ECO:0007669"/>
    <property type="project" value="InterPro"/>
</dbReference>
<dbReference type="PANTHER" id="PTHR43482">
    <property type="entry name" value="PROTEIN AST1-RELATED"/>
    <property type="match status" value="1"/>
</dbReference>
<dbReference type="OrthoDB" id="203908at2759"/>
<dbReference type="SMART" id="SM00829">
    <property type="entry name" value="PKS_ER"/>
    <property type="match status" value="1"/>
</dbReference>
<dbReference type="Gene3D" id="3.40.50.720">
    <property type="entry name" value="NAD(P)-binding Rossmann-like Domain"/>
    <property type="match status" value="1"/>
</dbReference>
<keyword evidence="3" id="KW-1185">Reference proteome</keyword>
<dbReference type="Pfam" id="PF08240">
    <property type="entry name" value="ADH_N"/>
    <property type="match status" value="1"/>
</dbReference>
<dbReference type="InterPro" id="IPR036291">
    <property type="entry name" value="NAD(P)-bd_dom_sf"/>
</dbReference>
<dbReference type="InterPro" id="IPR013149">
    <property type="entry name" value="ADH-like_C"/>
</dbReference>
<dbReference type="InterPro" id="IPR011032">
    <property type="entry name" value="GroES-like_sf"/>
</dbReference>
<feature type="domain" description="Enoyl reductase (ER)" evidence="1">
    <location>
        <begin position="21"/>
        <end position="328"/>
    </location>
</feature>
<proteinExistence type="predicted"/>
<dbReference type="SUPFAM" id="SSF51735">
    <property type="entry name" value="NAD(P)-binding Rossmann-fold domains"/>
    <property type="match status" value="1"/>
</dbReference>
<organism evidence="2 3">
    <name type="scientific">Cudoniella acicularis</name>
    <dbReference type="NCBI Taxonomy" id="354080"/>
    <lineage>
        <taxon>Eukaryota</taxon>
        <taxon>Fungi</taxon>
        <taxon>Dikarya</taxon>
        <taxon>Ascomycota</taxon>
        <taxon>Pezizomycotina</taxon>
        <taxon>Leotiomycetes</taxon>
        <taxon>Helotiales</taxon>
        <taxon>Tricladiaceae</taxon>
        <taxon>Cudoniella</taxon>
    </lineage>
</organism>